<feature type="compositionally biased region" description="Polar residues" evidence="2">
    <location>
        <begin position="249"/>
        <end position="264"/>
    </location>
</feature>
<feature type="region of interest" description="Disordered" evidence="2">
    <location>
        <begin position="249"/>
        <end position="268"/>
    </location>
</feature>
<evidence type="ECO:0000256" key="2">
    <source>
        <dbReference type="SAM" id="MobiDB-lite"/>
    </source>
</evidence>
<dbReference type="Pfam" id="PF22784">
    <property type="entry name" value="PTP-SAK"/>
    <property type="match status" value="1"/>
</dbReference>
<keyword evidence="6" id="KW-1185">Reference proteome</keyword>
<name>A0A4P9Y7B4_9FUNG</name>
<feature type="domain" description="Tyrosine specific protein phosphatases" evidence="3">
    <location>
        <begin position="127"/>
        <end position="188"/>
    </location>
</feature>
<dbReference type="InterPro" id="IPR029023">
    <property type="entry name" value="Tensin_phosphatase"/>
</dbReference>
<dbReference type="PROSITE" id="PS51181">
    <property type="entry name" value="PPASE_TENSIN"/>
    <property type="match status" value="1"/>
</dbReference>
<dbReference type="SUPFAM" id="SSF52799">
    <property type="entry name" value="(Phosphotyrosine protein) phosphatases II"/>
    <property type="match status" value="1"/>
</dbReference>
<dbReference type="InterPro" id="IPR000387">
    <property type="entry name" value="Tyr_Pase_dom"/>
</dbReference>
<evidence type="ECO:0000313" key="6">
    <source>
        <dbReference type="Proteomes" id="UP000267251"/>
    </source>
</evidence>
<dbReference type="InterPro" id="IPR051281">
    <property type="entry name" value="Dual-spec_lipid-protein_phosph"/>
</dbReference>
<gene>
    <name evidence="5" type="ORF">BJ684DRAFT_15868</name>
</gene>
<evidence type="ECO:0000313" key="5">
    <source>
        <dbReference type="EMBL" id="RKP13770.1"/>
    </source>
</evidence>
<sequence>MQRSGNASFLHKWVSGPRRRLVFPDLGIDLDGAYIDDRFLALSYPATGVYSFYRNPVGEVVRFLESQHPGHYQVYNLGFHETKLTPHRPACSNRILDVTLPHIHLPQSLERQVLLYPWADHTPPTLAILVKLTQSIMEYLAKDERNVAVVHCKAGKGRTGIIACAYLLASGSCPRGAQEAMDLYGEKRTTDGRGVTIRGQQRYLRYLEDMLLHRHFDVHSLLEDKRLSNPRPFRLVSLTLTLPASATSSQAQLMGSKPSSSTSAKPRRVMWEHMGKDEMNSWMDGGDDVDLKSFGETWVIGEGGNGLRGGYSRSISPVEGTHLTLNYSFEEV</sequence>
<protein>
    <submittedName>
        <fullName evidence="5">Protein-tyrosine phosphatase-like protein</fullName>
    </submittedName>
</protein>
<dbReference type="InterPro" id="IPR057023">
    <property type="entry name" value="PTP-SAK"/>
</dbReference>
<dbReference type="SMART" id="SM00404">
    <property type="entry name" value="PTPc_motif"/>
    <property type="match status" value="1"/>
</dbReference>
<evidence type="ECO:0000259" key="4">
    <source>
        <dbReference type="PROSITE" id="PS51181"/>
    </source>
</evidence>
<dbReference type="EMBL" id="KZ987947">
    <property type="protein sequence ID" value="RKP13770.1"/>
    <property type="molecule type" value="Genomic_DNA"/>
</dbReference>
<dbReference type="InterPro" id="IPR029021">
    <property type="entry name" value="Prot-tyrosine_phosphatase-like"/>
</dbReference>
<proteinExistence type="predicted"/>
<dbReference type="PANTHER" id="PTHR12305:SF60">
    <property type="entry name" value="PHOSPHATIDYLINOSITOL 3,4,5-TRISPHOSPHATE 3-PHOSPHATASE TPTE2-RELATED"/>
    <property type="match status" value="1"/>
</dbReference>
<dbReference type="OrthoDB" id="5632at2759"/>
<dbReference type="Gene3D" id="3.90.190.10">
    <property type="entry name" value="Protein tyrosine phosphatase superfamily"/>
    <property type="match status" value="1"/>
</dbReference>
<organism evidence="5 6">
    <name type="scientific">Piptocephalis cylindrospora</name>
    <dbReference type="NCBI Taxonomy" id="1907219"/>
    <lineage>
        <taxon>Eukaryota</taxon>
        <taxon>Fungi</taxon>
        <taxon>Fungi incertae sedis</taxon>
        <taxon>Zoopagomycota</taxon>
        <taxon>Zoopagomycotina</taxon>
        <taxon>Zoopagomycetes</taxon>
        <taxon>Zoopagales</taxon>
        <taxon>Piptocephalidaceae</taxon>
        <taxon>Piptocephalis</taxon>
    </lineage>
</organism>
<dbReference type="PANTHER" id="PTHR12305">
    <property type="entry name" value="PHOSPHATASE WITH HOMOLOGY TO TENSIN"/>
    <property type="match status" value="1"/>
</dbReference>
<accession>A0A4P9Y7B4</accession>
<feature type="domain" description="Phosphatase tensin-type" evidence="4">
    <location>
        <begin position="21"/>
        <end position="214"/>
    </location>
</feature>
<dbReference type="Proteomes" id="UP000267251">
    <property type="component" value="Unassembled WGS sequence"/>
</dbReference>
<keyword evidence="1" id="KW-0378">Hydrolase</keyword>
<evidence type="ECO:0000256" key="1">
    <source>
        <dbReference type="ARBA" id="ARBA00022801"/>
    </source>
</evidence>
<dbReference type="GO" id="GO:0016314">
    <property type="term" value="F:phosphatidylinositol-3,4,5-trisphosphate 3-phosphatase activity"/>
    <property type="evidence" value="ECO:0007669"/>
    <property type="project" value="TreeGrafter"/>
</dbReference>
<reference evidence="6" key="1">
    <citation type="journal article" date="2018" name="Nat. Microbiol.">
        <title>Leveraging single-cell genomics to expand the fungal tree of life.</title>
        <authorList>
            <person name="Ahrendt S.R."/>
            <person name="Quandt C.A."/>
            <person name="Ciobanu D."/>
            <person name="Clum A."/>
            <person name="Salamov A."/>
            <person name="Andreopoulos B."/>
            <person name="Cheng J.F."/>
            <person name="Woyke T."/>
            <person name="Pelin A."/>
            <person name="Henrissat B."/>
            <person name="Reynolds N.K."/>
            <person name="Benny G.L."/>
            <person name="Smith M.E."/>
            <person name="James T.Y."/>
            <person name="Grigoriev I.V."/>
        </authorList>
    </citation>
    <scope>NUCLEOTIDE SEQUENCE [LARGE SCALE GENOMIC DNA]</scope>
</reference>
<dbReference type="GO" id="GO:0005829">
    <property type="term" value="C:cytosol"/>
    <property type="evidence" value="ECO:0007669"/>
    <property type="project" value="TreeGrafter"/>
</dbReference>
<dbReference type="PROSITE" id="PS00383">
    <property type="entry name" value="TYR_PHOSPHATASE_1"/>
    <property type="match status" value="1"/>
</dbReference>
<dbReference type="InterPro" id="IPR003595">
    <property type="entry name" value="Tyr_Pase_cat"/>
</dbReference>
<evidence type="ECO:0000259" key="3">
    <source>
        <dbReference type="PROSITE" id="PS50056"/>
    </source>
</evidence>
<dbReference type="InterPro" id="IPR016130">
    <property type="entry name" value="Tyr_Pase_AS"/>
</dbReference>
<dbReference type="AlphaFoldDB" id="A0A4P9Y7B4"/>
<dbReference type="PROSITE" id="PS50056">
    <property type="entry name" value="TYR_PHOSPHATASE_2"/>
    <property type="match status" value="1"/>
</dbReference>